<evidence type="ECO:0000256" key="3">
    <source>
        <dbReference type="SAM" id="MobiDB-lite"/>
    </source>
</evidence>
<dbReference type="EMBL" id="SDIL01000030">
    <property type="protein sequence ID" value="RXK39530.1"/>
    <property type="molecule type" value="Genomic_DNA"/>
</dbReference>
<protein>
    <recommendedName>
        <fullName evidence="4">Zn(2)-C6 fungal-type domain-containing protein</fullName>
    </recommendedName>
</protein>
<gene>
    <name evidence="5" type="ORF">M231_03199</name>
</gene>
<keyword evidence="1" id="KW-0479">Metal-binding</keyword>
<dbReference type="CDD" id="cd00067">
    <property type="entry name" value="GAL4"/>
    <property type="match status" value="1"/>
</dbReference>
<organism evidence="5 6">
    <name type="scientific">Tremella mesenterica</name>
    <name type="common">Jelly fungus</name>
    <dbReference type="NCBI Taxonomy" id="5217"/>
    <lineage>
        <taxon>Eukaryota</taxon>
        <taxon>Fungi</taxon>
        <taxon>Dikarya</taxon>
        <taxon>Basidiomycota</taxon>
        <taxon>Agaricomycotina</taxon>
        <taxon>Tremellomycetes</taxon>
        <taxon>Tremellales</taxon>
        <taxon>Tremellaceae</taxon>
        <taxon>Tremella</taxon>
    </lineage>
</organism>
<keyword evidence="2" id="KW-0539">Nucleus</keyword>
<dbReference type="PANTHER" id="PTHR46910:SF40">
    <property type="entry name" value="ZN(II)2CYS6 TRANSCRIPTION FACTOR (EUROFUNG)"/>
    <property type="match status" value="1"/>
</dbReference>
<reference evidence="5 6" key="1">
    <citation type="submission" date="2016-06" db="EMBL/GenBank/DDBJ databases">
        <title>Evolution of pathogenesis and genome organization in the Tremellales.</title>
        <authorList>
            <person name="Cuomo C."/>
            <person name="Litvintseva A."/>
            <person name="Heitman J."/>
            <person name="Chen Y."/>
            <person name="Sun S."/>
            <person name="Springer D."/>
            <person name="Dromer F."/>
            <person name="Young S."/>
            <person name="Zeng Q."/>
            <person name="Chapman S."/>
            <person name="Gujja S."/>
            <person name="Saif S."/>
            <person name="Birren B."/>
        </authorList>
    </citation>
    <scope>NUCLEOTIDE SEQUENCE [LARGE SCALE GENOMIC DNA]</scope>
    <source>
        <strain evidence="5 6">ATCC 28783</strain>
    </source>
</reference>
<proteinExistence type="predicted"/>
<sequence>MSDSESHPSLLPPHSPIRSYHSPPPSFSHDPLTPNTSYDPLSSARLSRQQPTAQTTTKSPLRIMSHPSQMAHTNIIESSSNQTVLPHDGGQGGIIHHSPQEIHSSLPPGRSSENIESPEGRKRRRAGVTGESQKDEGGRRTVTLGLPEKSGQISKLSPKRSTSNVHHGGNIPMLTSCEACRKGKRRCEPSPLVPPDHPDAAKLPCARCRRFALECHRVRVTRRKGPAPVDLSALSDAAYGFQNGSGSGSSDFQPSTEIYPRPPLPLEQLRRATVVQVHDPAMSGMQQDYPLPPTGPGGYATSPSFPLLVASPTVSTSTFPDNLDQVVAGPVIDNIINLFFDYVYPLTPCLHRPTFVANLTARMDKTDPVFFALTLTVIASTLVQVPRSLVNLEKTEIESLARRCVRVAKAKISFIWEEPVPVQSSFVVISYLEGIVHLLLGNNTAHVVATAQANQLALAMRLNEESSYEGLDPIESEIRRRAYWLLFQADKSTACLRARTICLRLDDAPGLALPTEVDDEQITSTGITPQPVGRIPLIAGFNIVTSLFK</sequence>
<dbReference type="VEuPathDB" id="FungiDB:TREMEDRAFT_73875"/>
<feature type="region of interest" description="Disordered" evidence="3">
    <location>
        <begin position="81"/>
        <end position="170"/>
    </location>
</feature>
<dbReference type="Gene3D" id="4.10.240.10">
    <property type="entry name" value="Zn(2)-C6 fungal-type DNA-binding domain"/>
    <property type="match status" value="1"/>
</dbReference>
<dbReference type="InterPro" id="IPR050987">
    <property type="entry name" value="AtrR-like"/>
</dbReference>
<dbReference type="OrthoDB" id="1708823at2759"/>
<evidence type="ECO:0000313" key="6">
    <source>
        <dbReference type="Proteomes" id="UP000289152"/>
    </source>
</evidence>
<dbReference type="STRING" id="5217.A0A4Q1BP20"/>
<feature type="domain" description="Zn(2)-C6 fungal-type" evidence="4">
    <location>
        <begin position="176"/>
        <end position="215"/>
    </location>
</feature>
<dbReference type="InterPro" id="IPR036864">
    <property type="entry name" value="Zn2-C6_fun-type_DNA-bd_sf"/>
</dbReference>
<feature type="compositionally biased region" description="Polar residues" evidence="3">
    <location>
        <begin position="33"/>
        <end position="59"/>
    </location>
</feature>
<accession>A0A4Q1BP20</accession>
<dbReference type="PROSITE" id="PS50048">
    <property type="entry name" value="ZN2_CY6_FUNGAL_2"/>
    <property type="match status" value="1"/>
</dbReference>
<dbReference type="GO" id="GO:0003677">
    <property type="term" value="F:DNA binding"/>
    <property type="evidence" value="ECO:0007669"/>
    <property type="project" value="InterPro"/>
</dbReference>
<dbReference type="CDD" id="cd12148">
    <property type="entry name" value="fungal_TF_MHR"/>
    <property type="match status" value="1"/>
</dbReference>
<dbReference type="SUPFAM" id="SSF57701">
    <property type="entry name" value="Zn2/Cys6 DNA-binding domain"/>
    <property type="match status" value="1"/>
</dbReference>
<feature type="region of interest" description="Disordered" evidence="3">
    <location>
        <begin position="1"/>
        <end position="64"/>
    </location>
</feature>
<dbReference type="InParanoid" id="A0A4Q1BP20"/>
<evidence type="ECO:0000256" key="1">
    <source>
        <dbReference type="ARBA" id="ARBA00022723"/>
    </source>
</evidence>
<dbReference type="GO" id="GO:0000981">
    <property type="term" value="F:DNA-binding transcription factor activity, RNA polymerase II-specific"/>
    <property type="evidence" value="ECO:0007669"/>
    <property type="project" value="InterPro"/>
</dbReference>
<dbReference type="Pfam" id="PF04082">
    <property type="entry name" value="Fungal_trans"/>
    <property type="match status" value="1"/>
</dbReference>
<comment type="caution">
    <text evidence="5">The sequence shown here is derived from an EMBL/GenBank/DDBJ whole genome shotgun (WGS) entry which is preliminary data.</text>
</comment>
<dbReference type="InterPro" id="IPR001138">
    <property type="entry name" value="Zn2Cys6_DnaBD"/>
</dbReference>
<feature type="compositionally biased region" description="Polar residues" evidence="3">
    <location>
        <begin position="151"/>
        <end position="165"/>
    </location>
</feature>
<dbReference type="GO" id="GO:0006351">
    <property type="term" value="P:DNA-templated transcription"/>
    <property type="evidence" value="ECO:0007669"/>
    <property type="project" value="InterPro"/>
</dbReference>
<dbReference type="Proteomes" id="UP000289152">
    <property type="component" value="Unassembled WGS sequence"/>
</dbReference>
<evidence type="ECO:0000259" key="4">
    <source>
        <dbReference type="PROSITE" id="PS50048"/>
    </source>
</evidence>
<dbReference type="PANTHER" id="PTHR46910">
    <property type="entry name" value="TRANSCRIPTION FACTOR PDR1"/>
    <property type="match status" value="1"/>
</dbReference>
<dbReference type="GO" id="GO:0008270">
    <property type="term" value="F:zinc ion binding"/>
    <property type="evidence" value="ECO:0007669"/>
    <property type="project" value="InterPro"/>
</dbReference>
<dbReference type="AlphaFoldDB" id="A0A4Q1BP20"/>
<evidence type="ECO:0000256" key="2">
    <source>
        <dbReference type="ARBA" id="ARBA00023242"/>
    </source>
</evidence>
<evidence type="ECO:0000313" key="5">
    <source>
        <dbReference type="EMBL" id="RXK39530.1"/>
    </source>
</evidence>
<name>A0A4Q1BP20_TREME</name>
<keyword evidence="6" id="KW-1185">Reference proteome</keyword>
<dbReference type="InterPro" id="IPR007219">
    <property type="entry name" value="XnlR_reg_dom"/>
</dbReference>